<dbReference type="EMBL" id="CP000155">
    <property type="protein sequence ID" value="ABC29574.1"/>
    <property type="molecule type" value="Genomic_DNA"/>
</dbReference>
<dbReference type="InterPro" id="IPR000421">
    <property type="entry name" value="FA58C"/>
</dbReference>
<dbReference type="CAZy" id="CBM32">
    <property type="family name" value="Carbohydrate-Binding Module Family 32"/>
</dbReference>
<protein>
    <recommendedName>
        <fullName evidence="6">F5/8 type C domain-containing protein</fullName>
    </recommendedName>
</protein>
<gene>
    <name evidence="4" type="ordered locus">HCH_02795</name>
</gene>
<dbReference type="GO" id="GO:0030246">
    <property type="term" value="F:carbohydrate binding"/>
    <property type="evidence" value="ECO:0007669"/>
    <property type="project" value="InterPro"/>
</dbReference>
<dbReference type="HOGENOM" id="CLU_476313_0_0_6"/>
<evidence type="ECO:0000313" key="4">
    <source>
        <dbReference type="EMBL" id="ABC29574.1"/>
    </source>
</evidence>
<evidence type="ECO:0000313" key="5">
    <source>
        <dbReference type="Proteomes" id="UP000000238"/>
    </source>
</evidence>
<feature type="signal peptide" evidence="1">
    <location>
        <begin position="1"/>
        <end position="38"/>
    </location>
</feature>
<feature type="domain" description="F5/8 type C" evidence="2">
    <location>
        <begin position="426"/>
        <end position="570"/>
    </location>
</feature>
<proteinExistence type="predicted"/>
<dbReference type="OrthoDB" id="3612157at2"/>
<accession>Q2SIF0</accession>
<dbReference type="PROSITE" id="PS51175">
    <property type="entry name" value="CBM6"/>
    <property type="match status" value="1"/>
</dbReference>
<organism evidence="4 5">
    <name type="scientific">Hahella chejuensis (strain KCTC 2396)</name>
    <dbReference type="NCBI Taxonomy" id="349521"/>
    <lineage>
        <taxon>Bacteria</taxon>
        <taxon>Pseudomonadati</taxon>
        <taxon>Pseudomonadota</taxon>
        <taxon>Gammaproteobacteria</taxon>
        <taxon>Oceanospirillales</taxon>
        <taxon>Hahellaceae</taxon>
        <taxon>Hahella</taxon>
    </lineage>
</organism>
<evidence type="ECO:0008006" key="6">
    <source>
        <dbReference type="Google" id="ProtNLM"/>
    </source>
</evidence>
<dbReference type="RefSeq" id="WP_011396643.1">
    <property type="nucleotide sequence ID" value="NC_007645.1"/>
</dbReference>
<dbReference type="Proteomes" id="UP000000238">
    <property type="component" value="Chromosome"/>
</dbReference>
<reference evidence="4 5" key="1">
    <citation type="journal article" date="2005" name="Nucleic Acids Res.">
        <title>Genomic blueprint of Hahella chejuensis, a marine microbe producing an algicidal agent.</title>
        <authorList>
            <person name="Jeong H."/>
            <person name="Yim J.H."/>
            <person name="Lee C."/>
            <person name="Choi S.-H."/>
            <person name="Park Y.K."/>
            <person name="Yoon S.H."/>
            <person name="Hur C.-G."/>
            <person name="Kang H.-Y."/>
            <person name="Kim D."/>
            <person name="Lee H.H."/>
            <person name="Park K.H."/>
            <person name="Park S.-H."/>
            <person name="Park H.-S."/>
            <person name="Lee H.K."/>
            <person name="Oh T.K."/>
            <person name="Kim J.F."/>
        </authorList>
    </citation>
    <scope>NUCLEOTIDE SEQUENCE [LARGE SCALE GENOMIC DNA]</scope>
    <source>
        <strain evidence="4 5">KCTC 2396</strain>
    </source>
</reference>
<evidence type="ECO:0000259" key="3">
    <source>
        <dbReference type="PROSITE" id="PS51175"/>
    </source>
</evidence>
<dbReference type="AlphaFoldDB" id="Q2SIF0"/>
<dbReference type="Gene3D" id="2.60.120.200">
    <property type="match status" value="1"/>
</dbReference>
<name>Q2SIF0_HAHCH</name>
<dbReference type="PROSITE" id="PS50022">
    <property type="entry name" value="FA58C_3"/>
    <property type="match status" value="1"/>
</dbReference>
<evidence type="ECO:0000256" key="1">
    <source>
        <dbReference type="SAM" id="SignalP"/>
    </source>
</evidence>
<dbReference type="InterPro" id="IPR008979">
    <property type="entry name" value="Galactose-bd-like_sf"/>
</dbReference>
<dbReference type="eggNOG" id="COG3250">
    <property type="taxonomic scope" value="Bacteria"/>
</dbReference>
<dbReference type="InterPro" id="IPR005084">
    <property type="entry name" value="CBM6"/>
</dbReference>
<dbReference type="CAZy" id="CBM35">
    <property type="family name" value="Carbohydrate-Binding Module Family 35"/>
</dbReference>
<evidence type="ECO:0000259" key="2">
    <source>
        <dbReference type="PROSITE" id="PS50022"/>
    </source>
</evidence>
<dbReference type="KEGG" id="hch:HCH_02795"/>
<feature type="chain" id="PRO_5004215752" description="F5/8 type C domain-containing protein" evidence="1">
    <location>
        <begin position="39"/>
        <end position="572"/>
    </location>
</feature>
<dbReference type="Pfam" id="PF00754">
    <property type="entry name" value="F5_F8_type_C"/>
    <property type="match status" value="1"/>
</dbReference>
<sequence>MNTSTVPPIPTPPCAVVRKPWRSSASALAASFALTALASAVSIAEASVTVSANGPGDTYELFSEQLGADPETPDCGHAGRHIAEEWNAELNTHVFAFLAHVDEDDDRCINSDRQRTEVKTASSSPDNLKGTLGETHTYRWNFKLDSGFQPSKSFTHVHQIKGDGGGMPLMTLTPRAGSPNKMELIHNSDSVSLGKVKTVDLEPFMGEWVEVIETSRFDDHGTYNIRITRLRDGLELMSWSSNDIDMWLNDKPFVRPKWGIYRSLTNKSSLRDEKVLFNDFCIAEGDDQCPGDGPGDGEPDVTAIEAETAGLHGQTKVLSKSFMSGGKGLGYIGNGDNWAEFNINAKSADYYPMTLHFTSGDTRTLYWSVNHAGEDSAALNSGGWSKIKTYEDSLFLNAGDNVIRFYNASAWAPDLDKIEFGAPAGGEPPTDGGATTAINLAQGKPVSCTDQEDGNGCSRAVDGDVETRWSAKYFPQTLTVDLGSDARIDALELVAYKDRAYHYVVEVSNAAAGPWTQIVDRNDNVTPGSIDAPNRDEVDAEGRYVRIRVNDANVYEGDWTSLLEFRVFGVPQ</sequence>
<dbReference type="SUPFAM" id="SSF49785">
    <property type="entry name" value="Galactose-binding domain-like"/>
    <property type="match status" value="2"/>
</dbReference>
<dbReference type="Gene3D" id="2.60.120.260">
    <property type="entry name" value="Galactose-binding domain-like"/>
    <property type="match status" value="2"/>
</dbReference>
<dbReference type="CDD" id="cd04081">
    <property type="entry name" value="CBM35_galactosidase-like"/>
    <property type="match status" value="1"/>
</dbReference>
<feature type="domain" description="CBM6" evidence="3">
    <location>
        <begin position="302"/>
        <end position="421"/>
    </location>
</feature>
<dbReference type="STRING" id="349521.HCH_02795"/>
<dbReference type="eggNOG" id="COG3533">
    <property type="taxonomic scope" value="Bacteria"/>
</dbReference>
<keyword evidence="5" id="KW-1185">Reference proteome</keyword>
<keyword evidence="1" id="KW-0732">Signal</keyword>